<comment type="subunit">
    <text evidence="11">This enzyme consists of two polypeptide chains, which are synthesized in precursor form from a single polypeptide.</text>
</comment>
<keyword evidence="5 11" id="KW-0378">Hydrolase</keyword>
<dbReference type="InterPro" id="IPR043137">
    <property type="entry name" value="GGT_ssub_C"/>
</dbReference>
<evidence type="ECO:0000256" key="2">
    <source>
        <dbReference type="ARBA" id="ARBA00001089"/>
    </source>
</evidence>
<dbReference type="RefSeq" id="WP_126802599.1">
    <property type="nucleotide sequence ID" value="NZ_PIPL01000001.1"/>
</dbReference>
<dbReference type="EC" id="2.3.2.2" evidence="11"/>
<dbReference type="GO" id="GO:0036374">
    <property type="term" value="F:glutathione hydrolase activity"/>
    <property type="evidence" value="ECO:0007669"/>
    <property type="project" value="UniProtKB-UniRule"/>
</dbReference>
<gene>
    <name evidence="12" type="primary">ggt</name>
    <name evidence="12" type="ORF">CWE09_03355</name>
</gene>
<dbReference type="UniPathway" id="UPA00204"/>
<proteinExistence type="inferred from homology"/>
<dbReference type="PROSITE" id="PS51257">
    <property type="entry name" value="PROKAR_LIPOPROTEIN"/>
    <property type="match status" value="1"/>
</dbReference>
<dbReference type="AlphaFoldDB" id="A0A432W6Y6"/>
<evidence type="ECO:0000256" key="5">
    <source>
        <dbReference type="ARBA" id="ARBA00022801"/>
    </source>
</evidence>
<evidence type="ECO:0000313" key="12">
    <source>
        <dbReference type="EMBL" id="RUO25781.1"/>
    </source>
</evidence>
<dbReference type="PANTHER" id="PTHR43199:SF1">
    <property type="entry name" value="GLUTATHIONE HYDROLASE PROENZYME"/>
    <property type="match status" value="1"/>
</dbReference>
<dbReference type="OrthoDB" id="5297205at2"/>
<comment type="catalytic activity">
    <reaction evidence="2 11">
        <text>glutathione + H2O = L-cysteinylglycine + L-glutamate</text>
        <dbReference type="Rhea" id="RHEA:28807"/>
        <dbReference type="ChEBI" id="CHEBI:15377"/>
        <dbReference type="ChEBI" id="CHEBI:29985"/>
        <dbReference type="ChEBI" id="CHEBI:57925"/>
        <dbReference type="ChEBI" id="CHEBI:61694"/>
        <dbReference type="EC" id="3.4.19.13"/>
    </reaction>
</comment>
<keyword evidence="4 11" id="KW-0808">Transferase</keyword>
<keyword evidence="7 11" id="KW-0012">Acyltransferase</keyword>
<dbReference type="InterPro" id="IPR000101">
    <property type="entry name" value="GGT_peptidase"/>
</dbReference>
<dbReference type="Gene3D" id="1.10.246.130">
    <property type="match status" value="1"/>
</dbReference>
<comment type="pathway">
    <text evidence="11">Sulfur metabolism; glutathione metabolism.</text>
</comment>
<comment type="similarity">
    <text evidence="3 11">Belongs to the gamma-glutamyltransferase family.</text>
</comment>
<dbReference type="GO" id="GO:0006750">
    <property type="term" value="P:glutathione biosynthetic process"/>
    <property type="evidence" value="ECO:0007669"/>
    <property type="project" value="UniProtKB-KW"/>
</dbReference>
<dbReference type="PRINTS" id="PR01210">
    <property type="entry name" value="GGTRANSPTASE"/>
</dbReference>
<comment type="catalytic activity">
    <reaction evidence="1 11">
        <text>an S-substituted glutathione + H2O = an S-substituted L-cysteinylglycine + L-glutamate</text>
        <dbReference type="Rhea" id="RHEA:59468"/>
        <dbReference type="ChEBI" id="CHEBI:15377"/>
        <dbReference type="ChEBI" id="CHEBI:29985"/>
        <dbReference type="ChEBI" id="CHEBI:90779"/>
        <dbReference type="ChEBI" id="CHEBI:143103"/>
        <dbReference type="EC" id="3.4.19.13"/>
    </reaction>
</comment>
<dbReference type="InterPro" id="IPR029055">
    <property type="entry name" value="Ntn_hydrolases_N"/>
</dbReference>
<evidence type="ECO:0000313" key="13">
    <source>
        <dbReference type="Proteomes" id="UP000288293"/>
    </source>
</evidence>
<evidence type="ECO:0000256" key="10">
    <source>
        <dbReference type="PIRSR" id="PIRSR600101-2"/>
    </source>
</evidence>
<dbReference type="GO" id="GO:0103068">
    <property type="term" value="F:leukotriene C4 gamma-glutamyl transferase activity"/>
    <property type="evidence" value="ECO:0007669"/>
    <property type="project" value="UniProtKB-EC"/>
</dbReference>
<evidence type="ECO:0000256" key="4">
    <source>
        <dbReference type="ARBA" id="ARBA00022679"/>
    </source>
</evidence>
<feature type="active site" description="Nucleophile" evidence="9">
    <location>
        <position position="404"/>
    </location>
</feature>
<reference evidence="12 13" key="1">
    <citation type="journal article" date="2011" name="Front. Microbiol.">
        <title>Genomic signatures of strain selection and enhancement in Bacillus atrophaeus var. globigii, a historical biowarfare simulant.</title>
        <authorList>
            <person name="Gibbons H.S."/>
            <person name="Broomall S.M."/>
            <person name="McNew L.A."/>
            <person name="Daligault H."/>
            <person name="Chapman C."/>
            <person name="Bruce D."/>
            <person name="Karavis M."/>
            <person name="Krepps M."/>
            <person name="McGregor P.A."/>
            <person name="Hong C."/>
            <person name="Park K.H."/>
            <person name="Akmal A."/>
            <person name="Feldman A."/>
            <person name="Lin J.S."/>
            <person name="Chang W.E."/>
            <person name="Higgs B.W."/>
            <person name="Demirev P."/>
            <person name="Lindquist J."/>
            <person name="Liem A."/>
            <person name="Fochler E."/>
            <person name="Read T.D."/>
            <person name="Tapia R."/>
            <person name="Johnson S."/>
            <person name="Bishop-Lilly K.A."/>
            <person name="Detter C."/>
            <person name="Han C."/>
            <person name="Sozhamannan S."/>
            <person name="Rosenzweig C.N."/>
            <person name="Skowronski E.W."/>
        </authorList>
    </citation>
    <scope>NUCLEOTIDE SEQUENCE [LARGE SCALE GENOMIC DNA]</scope>
    <source>
        <strain evidence="12 13">MLST1</strain>
    </source>
</reference>
<dbReference type="GO" id="GO:0006751">
    <property type="term" value="P:glutathione catabolic process"/>
    <property type="evidence" value="ECO:0007669"/>
    <property type="project" value="UniProtKB-UniRule"/>
</dbReference>
<dbReference type="Gene3D" id="3.60.20.40">
    <property type="match status" value="1"/>
</dbReference>
<evidence type="ECO:0000256" key="11">
    <source>
        <dbReference type="RuleBase" id="RU368036"/>
    </source>
</evidence>
<feature type="binding site" evidence="10">
    <location>
        <position position="444"/>
    </location>
    <ligand>
        <name>L-glutamate</name>
        <dbReference type="ChEBI" id="CHEBI:29985"/>
    </ligand>
</feature>
<dbReference type="EC" id="3.4.19.13" evidence="11"/>
<dbReference type="InterPro" id="IPR051792">
    <property type="entry name" value="GGT_bact"/>
</dbReference>
<comment type="PTM">
    <text evidence="11">Cleaved by autocatalysis into a large and a small subunit.</text>
</comment>
<dbReference type="PANTHER" id="PTHR43199">
    <property type="entry name" value="GLUTATHIONE HYDROLASE"/>
    <property type="match status" value="1"/>
</dbReference>
<comment type="catalytic activity">
    <reaction evidence="8 11">
        <text>an N-terminal (5-L-glutamyl)-[peptide] + an alpha-amino acid = 5-L-glutamyl amino acid + an N-terminal L-alpha-aminoacyl-[peptide]</text>
        <dbReference type="Rhea" id="RHEA:23904"/>
        <dbReference type="Rhea" id="RHEA-COMP:9780"/>
        <dbReference type="Rhea" id="RHEA-COMP:9795"/>
        <dbReference type="ChEBI" id="CHEBI:77644"/>
        <dbReference type="ChEBI" id="CHEBI:78597"/>
        <dbReference type="ChEBI" id="CHEBI:78599"/>
        <dbReference type="ChEBI" id="CHEBI:78608"/>
        <dbReference type="EC" id="2.3.2.2"/>
    </reaction>
</comment>
<dbReference type="Pfam" id="PF01019">
    <property type="entry name" value="G_glu_transpept"/>
    <property type="match status" value="1"/>
</dbReference>
<accession>A0A432W6Y6</accession>
<dbReference type="InterPro" id="IPR043138">
    <property type="entry name" value="GGT_lsub"/>
</dbReference>
<protein>
    <recommendedName>
        <fullName evidence="11">Glutathione hydrolase proenzyme</fullName>
        <ecNumber evidence="11">2.3.2.2</ecNumber>
        <ecNumber evidence="11">3.4.19.13</ecNumber>
    </recommendedName>
    <component>
        <recommendedName>
            <fullName evidence="11">Glutathione hydrolase large chain</fullName>
        </recommendedName>
    </component>
    <component>
        <recommendedName>
            <fullName evidence="11">Glutathione hydrolase small chain</fullName>
        </recommendedName>
    </component>
</protein>
<comment type="caution">
    <text evidence="12">The sequence shown here is derived from an EMBL/GenBank/DDBJ whole genome shotgun (WGS) entry which is preliminary data.</text>
</comment>
<dbReference type="NCBIfam" id="TIGR00066">
    <property type="entry name" value="g_glut_trans"/>
    <property type="match status" value="1"/>
</dbReference>
<feature type="binding site" evidence="10">
    <location>
        <position position="116"/>
    </location>
    <ligand>
        <name>L-glutamate</name>
        <dbReference type="ChEBI" id="CHEBI:29985"/>
    </ligand>
</feature>
<evidence type="ECO:0000256" key="3">
    <source>
        <dbReference type="ARBA" id="ARBA00009381"/>
    </source>
</evidence>
<feature type="binding site" evidence="10">
    <location>
        <begin position="468"/>
        <end position="469"/>
    </location>
    <ligand>
        <name>L-glutamate</name>
        <dbReference type="ChEBI" id="CHEBI:29985"/>
    </ligand>
</feature>
<sequence length="585" mass="63694">MLFFRSPAFCVLVLTFSIIGCSPQTEEIEAYEPEAATGFQQHQLEQAEHYMVAAANGYAVESGLNVLAQGGNAIDAAIAVQAMLTLVEPQSSGIGGGAFILYWDAAEKELHTLDARETAPAAASADLFLDAEGEPVPWIDAVVGGRSVGTPGLLHGLDMAHQRWGRLPWDSLFDDAIVQAEQGFMVSPRLQQLLEMDINPGVRQLTTTRNYFFPDGSALQAGDVKRNPELASSLRKVANEGIDVFYRGELGSDLVAAVQNAEIAPGVLTTEDLSKYEATWREPVCSDYRSHQVCSMGPPSSGGITLLQTLKMLQGFELSEYDINSSQPWHWFTQASRLAFADRDRYLADSDFVEVPVEQLLDAEYLRHRAQLIGDEDMGPAEAGIFSGYAEEVAGVIQYEQPNTTQISIVDAEGNAVSMTSTIEMGFGSSVMSNGFLLNNQLTDFDFQPQTETGLAANRIEPGKRPRSSMSPVMVFDGDQSLRHVLGSPGGPRIINYVTQTVMALIDWELDIQSAINLPKVTNLNGQTAIEEDVAPEFWADEFRQRGHQLQVRPLNSGLHGITIESSGLLYGGADPRREGVAKGQ</sequence>
<dbReference type="EMBL" id="PIPL01000001">
    <property type="protein sequence ID" value="RUO25781.1"/>
    <property type="molecule type" value="Genomic_DNA"/>
</dbReference>
<feature type="binding site" evidence="10">
    <location>
        <position position="491"/>
    </location>
    <ligand>
        <name>L-glutamate</name>
        <dbReference type="ChEBI" id="CHEBI:29985"/>
    </ligand>
</feature>
<dbReference type="SUPFAM" id="SSF56235">
    <property type="entry name" value="N-terminal nucleophile aminohydrolases (Ntn hydrolases)"/>
    <property type="match status" value="1"/>
</dbReference>
<evidence type="ECO:0000256" key="6">
    <source>
        <dbReference type="ARBA" id="ARBA00023145"/>
    </source>
</evidence>
<evidence type="ECO:0000256" key="1">
    <source>
        <dbReference type="ARBA" id="ARBA00001049"/>
    </source>
</evidence>
<evidence type="ECO:0000256" key="7">
    <source>
        <dbReference type="ARBA" id="ARBA00023315"/>
    </source>
</evidence>
<evidence type="ECO:0000256" key="9">
    <source>
        <dbReference type="PIRSR" id="PIRSR600101-1"/>
    </source>
</evidence>
<evidence type="ECO:0000256" key="8">
    <source>
        <dbReference type="ARBA" id="ARBA00047417"/>
    </source>
</evidence>
<keyword evidence="11" id="KW-0317">Glutathione biosynthesis</keyword>
<name>A0A432W6Y6_9GAMM</name>
<dbReference type="Proteomes" id="UP000288293">
    <property type="component" value="Unassembled WGS sequence"/>
</dbReference>
<keyword evidence="13" id="KW-1185">Reference proteome</keyword>
<organism evidence="12 13">
    <name type="scientific">Aliidiomarina minuta</name>
    <dbReference type="NCBI Taxonomy" id="880057"/>
    <lineage>
        <taxon>Bacteria</taxon>
        <taxon>Pseudomonadati</taxon>
        <taxon>Pseudomonadota</taxon>
        <taxon>Gammaproteobacteria</taxon>
        <taxon>Alteromonadales</taxon>
        <taxon>Idiomarinaceae</taxon>
        <taxon>Aliidiomarina</taxon>
    </lineage>
</organism>
<keyword evidence="6 11" id="KW-0865">Zymogen</keyword>